<protein>
    <submittedName>
        <fullName evidence="3">PAN domain-containing protein</fullName>
    </submittedName>
</protein>
<gene>
    <name evidence="3" type="ORF">PEB0149_020200</name>
</gene>
<name>A0A1R0FC62_9HYPH</name>
<dbReference type="InterPro" id="IPR003609">
    <property type="entry name" value="Pan_app"/>
</dbReference>
<organism evidence="3 4">
    <name type="scientific">Bartonella apis</name>
    <dbReference type="NCBI Taxonomy" id="1686310"/>
    <lineage>
        <taxon>Bacteria</taxon>
        <taxon>Pseudomonadati</taxon>
        <taxon>Pseudomonadota</taxon>
        <taxon>Alphaproteobacteria</taxon>
        <taxon>Hyphomicrobiales</taxon>
        <taxon>Bartonellaceae</taxon>
        <taxon>Bartonella</taxon>
    </lineage>
</organism>
<dbReference type="Pfam" id="PF13365">
    <property type="entry name" value="Trypsin_2"/>
    <property type="match status" value="1"/>
</dbReference>
<reference evidence="3 4" key="1">
    <citation type="submission" date="2016-12" db="EMBL/GenBank/DDBJ databases">
        <title>Comparative genomics of Bartonella apis.</title>
        <authorList>
            <person name="Engel P."/>
        </authorList>
    </citation>
    <scope>NUCLEOTIDE SEQUENCE [LARGE SCALE GENOMIC DNA]</scope>
    <source>
        <strain evidence="3 4">PEB0149</strain>
    </source>
</reference>
<evidence type="ECO:0000313" key="3">
    <source>
        <dbReference type="EMBL" id="OLY44550.1"/>
    </source>
</evidence>
<dbReference type="AlphaFoldDB" id="A0A1R0FC62"/>
<dbReference type="GO" id="GO:0006508">
    <property type="term" value="P:proteolysis"/>
    <property type="evidence" value="ECO:0007669"/>
    <property type="project" value="InterPro"/>
</dbReference>
<dbReference type="PANTHER" id="PTHR43019:SF23">
    <property type="entry name" value="PROTEASE DO-LIKE 5, CHLOROPLASTIC"/>
    <property type="match status" value="1"/>
</dbReference>
<dbReference type="Gene3D" id="2.40.10.10">
    <property type="entry name" value="Trypsin-like serine proteases"/>
    <property type="match status" value="2"/>
</dbReference>
<dbReference type="SUPFAM" id="SSF50494">
    <property type="entry name" value="Trypsin-like serine proteases"/>
    <property type="match status" value="1"/>
</dbReference>
<keyword evidence="4" id="KW-1185">Reference proteome</keyword>
<dbReference type="Gene3D" id="3.50.4.10">
    <property type="entry name" value="Hepatocyte Growth Factor"/>
    <property type="match status" value="2"/>
</dbReference>
<sequence>MIFKFWDETVYLIFKFSDYFVSYNDVIEEFIMWREYMRYFIPELLSFLLILTTLNEATWAETPSSTGSGFAVTDDGWILTNAHVVRGCQRVEIGNTGDAVDLRMDSHDDLALIKAAAGVKTQALFLRRDVIRLGEDIIALGFPLDGLLSDSIKMTTGNVNALSGVENDARYLQISTPIQPGNSGGPVIDRHGHVIGITTAGLSKNFADQTGFIAQNVNFALRAGVAALFIEAQGLTVSYANDDKGAPVPSTADITEKATPSVYKILCYAPTPTNEANQTVNQPLPQSNSSAGVQGNVNVPPVNQPTVTFINQNNYDAIGFDYRSAKHVSFDNCLEMCENDGRCQALTYHKRLHACMLKYDVVALIRNKDAAAAFISSKRNSVKITDFMALSNKDITGGDYTYIENTDYFSCFIGCIGDQRCIAFSFIPRKKQCWLKDHMGTPRAKKGVELGVK</sequence>
<dbReference type="InterPro" id="IPR001940">
    <property type="entry name" value="Peptidase_S1C"/>
</dbReference>
<dbReference type="EMBL" id="LXYT01000001">
    <property type="protein sequence ID" value="OLY44550.1"/>
    <property type="molecule type" value="Genomic_DNA"/>
</dbReference>
<evidence type="ECO:0000259" key="1">
    <source>
        <dbReference type="Pfam" id="PF00024"/>
    </source>
</evidence>
<evidence type="ECO:0000259" key="2">
    <source>
        <dbReference type="Pfam" id="PF14295"/>
    </source>
</evidence>
<dbReference type="Pfam" id="PF00024">
    <property type="entry name" value="PAN_1"/>
    <property type="match status" value="1"/>
</dbReference>
<feature type="domain" description="Apple" evidence="1">
    <location>
        <begin position="311"/>
        <end position="360"/>
    </location>
</feature>
<dbReference type="InterPro" id="IPR043504">
    <property type="entry name" value="Peptidase_S1_PA_chymotrypsin"/>
</dbReference>
<feature type="domain" description="Apple" evidence="2">
    <location>
        <begin position="394"/>
        <end position="436"/>
    </location>
</feature>
<dbReference type="PANTHER" id="PTHR43019">
    <property type="entry name" value="SERINE ENDOPROTEASE DEGS"/>
    <property type="match status" value="1"/>
</dbReference>
<dbReference type="SUPFAM" id="SSF57414">
    <property type="entry name" value="Hairpin loop containing domain-like"/>
    <property type="match status" value="1"/>
</dbReference>
<dbReference type="PRINTS" id="PR00834">
    <property type="entry name" value="PROTEASES2C"/>
</dbReference>
<dbReference type="InterPro" id="IPR009003">
    <property type="entry name" value="Peptidase_S1_PA"/>
</dbReference>
<accession>A0A1R0FC62</accession>
<evidence type="ECO:0000313" key="4">
    <source>
        <dbReference type="Proteomes" id="UP000187344"/>
    </source>
</evidence>
<dbReference type="GO" id="GO:0004252">
    <property type="term" value="F:serine-type endopeptidase activity"/>
    <property type="evidence" value="ECO:0007669"/>
    <property type="project" value="InterPro"/>
</dbReference>
<proteinExistence type="predicted"/>
<dbReference type="Proteomes" id="UP000187344">
    <property type="component" value="Unassembled WGS sequence"/>
</dbReference>
<dbReference type="Pfam" id="PF14295">
    <property type="entry name" value="PAN_4"/>
    <property type="match status" value="1"/>
</dbReference>
<comment type="caution">
    <text evidence="3">The sequence shown here is derived from an EMBL/GenBank/DDBJ whole genome shotgun (WGS) entry which is preliminary data.</text>
</comment>